<keyword evidence="1" id="KW-0472">Membrane</keyword>
<accession>A0A2T3J9Y9</accession>
<name>A0A2T3J9Y9_9GAMM</name>
<comment type="caution">
    <text evidence="2">The sequence shown here is derived from an EMBL/GenBank/DDBJ whole genome shotgun (WGS) entry which is preliminary data.</text>
</comment>
<keyword evidence="1" id="KW-0812">Transmembrane</keyword>
<protein>
    <submittedName>
        <fullName evidence="2">Uncharacterized protein</fullName>
    </submittedName>
</protein>
<reference evidence="2 3" key="1">
    <citation type="submission" date="2018-01" db="EMBL/GenBank/DDBJ databases">
        <title>Whole genome sequencing of Histamine producing bacteria.</title>
        <authorList>
            <person name="Butler K."/>
        </authorList>
    </citation>
    <scope>NUCLEOTIDE SEQUENCE [LARGE SCALE GENOMIC DNA]</scope>
    <source>
        <strain evidence="2 3">JCM 12947</strain>
    </source>
</reference>
<evidence type="ECO:0000313" key="2">
    <source>
        <dbReference type="EMBL" id="PSU45663.1"/>
    </source>
</evidence>
<sequence>MVVAGLLQVRSKGVTKVTPFLVSVIFELFVLLMVNLLYLPALCEISYKVVGNHVILGKLKLHDII</sequence>
<feature type="transmembrane region" description="Helical" evidence="1">
    <location>
        <begin position="20"/>
        <end position="39"/>
    </location>
</feature>
<proteinExistence type="predicted"/>
<dbReference type="Proteomes" id="UP000240987">
    <property type="component" value="Unassembled WGS sequence"/>
</dbReference>
<keyword evidence="3" id="KW-1185">Reference proteome</keyword>
<keyword evidence="1" id="KW-1133">Transmembrane helix</keyword>
<organism evidence="2 3">
    <name type="scientific">Photobacterium frigidiphilum</name>
    <dbReference type="NCBI Taxonomy" id="264736"/>
    <lineage>
        <taxon>Bacteria</taxon>
        <taxon>Pseudomonadati</taxon>
        <taxon>Pseudomonadota</taxon>
        <taxon>Gammaproteobacteria</taxon>
        <taxon>Vibrionales</taxon>
        <taxon>Vibrionaceae</taxon>
        <taxon>Photobacterium</taxon>
    </lineage>
</organism>
<dbReference type="EMBL" id="PYMJ01000028">
    <property type="protein sequence ID" value="PSU45663.1"/>
    <property type="molecule type" value="Genomic_DNA"/>
</dbReference>
<gene>
    <name evidence="2" type="ORF">C9J12_21675</name>
</gene>
<dbReference type="AlphaFoldDB" id="A0A2T3J9Y9"/>
<evidence type="ECO:0000256" key="1">
    <source>
        <dbReference type="SAM" id="Phobius"/>
    </source>
</evidence>
<evidence type="ECO:0000313" key="3">
    <source>
        <dbReference type="Proteomes" id="UP000240987"/>
    </source>
</evidence>